<keyword evidence="2" id="KW-1185">Reference proteome</keyword>
<comment type="caution">
    <text evidence="1">The sequence shown here is derived from an EMBL/GenBank/DDBJ whole genome shotgun (WGS) entry which is preliminary data.</text>
</comment>
<sequence length="265" mass="29752">MAEKQALTLAEKFNIPGNPAELISTLKATVFKGEATNEQFNALMIVAAQHALNPFTKEIYAFPDKSNGITPVVGVDGWASIINRHEKFDGMEFNYSSEMTQPEGAKSKAHEWVECVIYRKDRSHPIVAREYLDEVYRPPFKTKYGDVTGPWQSHTKRMHRHKAMIQAARLAFGFTGIYDEDEAERIKDANDGVSEAEVSPFRGDTNSNERAELIATGETVAMRGVDELRDWLKSIGRESRNILGVDEMERLKAVAENTVTAEVVE</sequence>
<gene>
    <name evidence="1" type="ORF">PL75_03410</name>
</gene>
<proteinExistence type="predicted"/>
<name>A0A0J0YTF3_9NEIS</name>
<dbReference type="GO" id="GO:0003677">
    <property type="term" value="F:DNA binding"/>
    <property type="evidence" value="ECO:0007669"/>
    <property type="project" value="InterPro"/>
</dbReference>
<dbReference type="InterPro" id="IPR018330">
    <property type="entry name" value="RecT_fam"/>
</dbReference>
<dbReference type="AlphaFoldDB" id="A0A0J0YTF3"/>
<dbReference type="GO" id="GO:0006310">
    <property type="term" value="P:DNA recombination"/>
    <property type="evidence" value="ECO:0007669"/>
    <property type="project" value="InterPro"/>
</dbReference>
<dbReference type="PATRIC" id="fig|1470200.3.peg.1794"/>
<dbReference type="STRING" id="1470200.PL75_03410"/>
<dbReference type="InterPro" id="IPR010183">
    <property type="entry name" value="Phage_lambda_Bet"/>
</dbReference>
<organism evidence="1 2">
    <name type="scientific">Neisseria arctica</name>
    <dbReference type="NCBI Taxonomy" id="1470200"/>
    <lineage>
        <taxon>Bacteria</taxon>
        <taxon>Pseudomonadati</taxon>
        <taxon>Pseudomonadota</taxon>
        <taxon>Betaproteobacteria</taxon>
        <taxon>Neisseriales</taxon>
        <taxon>Neisseriaceae</taxon>
        <taxon>Neisseria</taxon>
    </lineage>
</organism>
<evidence type="ECO:0000313" key="2">
    <source>
        <dbReference type="Proteomes" id="UP000036027"/>
    </source>
</evidence>
<dbReference type="EMBL" id="JTDO01000004">
    <property type="protein sequence ID" value="KLT73389.1"/>
    <property type="molecule type" value="Genomic_DNA"/>
</dbReference>
<accession>A0A0J0YTF3</accession>
<dbReference type="NCBIfam" id="TIGR01913">
    <property type="entry name" value="bet_lambda"/>
    <property type="match status" value="1"/>
</dbReference>
<dbReference type="Proteomes" id="UP000036027">
    <property type="component" value="Unassembled WGS sequence"/>
</dbReference>
<protein>
    <submittedName>
        <fullName evidence="1">Recombinase</fullName>
    </submittedName>
</protein>
<dbReference type="Pfam" id="PF03837">
    <property type="entry name" value="RecT"/>
    <property type="match status" value="1"/>
</dbReference>
<evidence type="ECO:0000313" key="1">
    <source>
        <dbReference type="EMBL" id="KLT73389.1"/>
    </source>
</evidence>
<reference evidence="1 2" key="1">
    <citation type="submission" date="2014-11" db="EMBL/GenBank/DDBJ databases">
        <title>Genome of a novel goose pathogen.</title>
        <authorList>
            <person name="Hansen C.M."/>
            <person name="Hueffer K."/>
            <person name="Choi S.C."/>
        </authorList>
    </citation>
    <scope>NUCLEOTIDE SEQUENCE [LARGE SCALE GENOMIC DNA]</scope>
    <source>
        <strain evidence="1 2">KH1503</strain>
    </source>
</reference>